<dbReference type="OrthoDB" id="427830at2"/>
<evidence type="ECO:0000313" key="2">
    <source>
        <dbReference type="Proteomes" id="UP000194798"/>
    </source>
</evidence>
<protein>
    <submittedName>
        <fullName evidence="1">Uncharacterized protein</fullName>
    </submittedName>
</protein>
<dbReference type="Proteomes" id="UP000194798">
    <property type="component" value="Unassembled WGS sequence"/>
</dbReference>
<proteinExistence type="predicted"/>
<dbReference type="AlphaFoldDB" id="A0A251XBH9"/>
<name>A0A251XBH9_9GAMM</name>
<evidence type="ECO:0000313" key="1">
    <source>
        <dbReference type="EMBL" id="OUD15653.1"/>
    </source>
</evidence>
<organism evidence="1 2">
    <name type="scientific">Thioflexithrix psekupsensis</name>
    <dbReference type="NCBI Taxonomy" id="1570016"/>
    <lineage>
        <taxon>Bacteria</taxon>
        <taxon>Pseudomonadati</taxon>
        <taxon>Pseudomonadota</taxon>
        <taxon>Gammaproteobacteria</taxon>
        <taxon>Thiotrichales</taxon>
        <taxon>Thioflexithrix</taxon>
    </lineage>
</organism>
<reference evidence="1 2" key="1">
    <citation type="submission" date="2016-12" db="EMBL/GenBank/DDBJ databases">
        <title>Thioflexothrix psekupsii D3 genome sequencing and assembly.</title>
        <authorList>
            <person name="Fomenkov A."/>
            <person name="Vincze T."/>
            <person name="Grabovich M."/>
            <person name="Anton B.P."/>
            <person name="Dubinina G."/>
            <person name="Orlova M."/>
            <person name="Belousova E."/>
            <person name="Roberts R.J."/>
        </authorList>
    </citation>
    <scope>NUCLEOTIDE SEQUENCE [LARGE SCALE GENOMIC DNA]</scope>
    <source>
        <strain evidence="1">D3</strain>
    </source>
</reference>
<keyword evidence="2" id="KW-1185">Reference proteome</keyword>
<comment type="caution">
    <text evidence="1">The sequence shown here is derived from an EMBL/GenBank/DDBJ whole genome shotgun (WGS) entry which is preliminary data.</text>
</comment>
<dbReference type="RefSeq" id="WP_086487252.1">
    <property type="nucleotide sequence ID" value="NZ_MSLT01000006.1"/>
</dbReference>
<sequence length="69" mass="7499">MYAHRIKTTITASNHIDLTGLPFIAGEQVEVIILKLQDADVSQPSAVSFAEATKAFRGKMNNLLPPSCK</sequence>
<dbReference type="EMBL" id="MSLT01000006">
    <property type="protein sequence ID" value="OUD15653.1"/>
    <property type="molecule type" value="Genomic_DNA"/>
</dbReference>
<accession>A0A251XBH9</accession>
<gene>
    <name evidence="1" type="ORF">TPSD3_03800</name>
</gene>